<dbReference type="PROSITE" id="PS50893">
    <property type="entry name" value="ABC_TRANSPORTER_2"/>
    <property type="match status" value="1"/>
</dbReference>
<feature type="transmembrane region" description="Helical" evidence="8">
    <location>
        <begin position="224"/>
        <end position="242"/>
    </location>
</feature>
<keyword evidence="2" id="KW-0813">Transport</keyword>
<organism evidence="11 12">
    <name type="scientific">Penicillium malachiteum</name>
    <dbReference type="NCBI Taxonomy" id="1324776"/>
    <lineage>
        <taxon>Eukaryota</taxon>
        <taxon>Fungi</taxon>
        <taxon>Dikarya</taxon>
        <taxon>Ascomycota</taxon>
        <taxon>Pezizomycotina</taxon>
        <taxon>Eurotiomycetes</taxon>
        <taxon>Eurotiomycetidae</taxon>
        <taxon>Eurotiales</taxon>
        <taxon>Aspergillaceae</taxon>
        <taxon>Penicillium</taxon>
    </lineage>
</organism>
<dbReference type="GO" id="GO:0005524">
    <property type="term" value="F:ATP binding"/>
    <property type="evidence" value="ECO:0007669"/>
    <property type="project" value="UniProtKB-KW"/>
</dbReference>
<dbReference type="PROSITE" id="PS50929">
    <property type="entry name" value="ABC_TM1F"/>
    <property type="match status" value="2"/>
</dbReference>
<keyword evidence="4" id="KW-0547">Nucleotide-binding</keyword>
<evidence type="ECO:0000256" key="6">
    <source>
        <dbReference type="ARBA" id="ARBA00022989"/>
    </source>
</evidence>
<feature type="transmembrane region" description="Helical" evidence="8">
    <location>
        <begin position="362"/>
        <end position="386"/>
    </location>
</feature>
<protein>
    <submittedName>
        <fullName evidence="11">Uncharacterized protein</fullName>
    </submittedName>
</protein>
<dbReference type="Pfam" id="PF00005">
    <property type="entry name" value="ABC_tran"/>
    <property type="match status" value="1"/>
</dbReference>
<feature type="transmembrane region" description="Helical" evidence="8">
    <location>
        <begin position="703"/>
        <end position="721"/>
    </location>
</feature>
<keyword evidence="12" id="KW-1185">Reference proteome</keyword>
<dbReference type="GO" id="GO:0016887">
    <property type="term" value="F:ATP hydrolysis activity"/>
    <property type="evidence" value="ECO:0007669"/>
    <property type="project" value="InterPro"/>
</dbReference>
<reference evidence="11" key="2">
    <citation type="submission" date="2023-01" db="EMBL/GenBank/DDBJ databases">
        <authorList>
            <person name="Petersen C."/>
        </authorList>
    </citation>
    <scope>NUCLEOTIDE SEQUENCE</scope>
    <source>
        <strain evidence="11">IBT 17514</strain>
    </source>
</reference>
<dbReference type="InterPro" id="IPR027417">
    <property type="entry name" value="P-loop_NTPase"/>
</dbReference>
<proteinExistence type="predicted"/>
<dbReference type="AlphaFoldDB" id="A0AAD6HJD1"/>
<name>A0AAD6HJD1_9EURO</name>
<feature type="transmembrane region" description="Helical" evidence="8">
    <location>
        <begin position="322"/>
        <end position="350"/>
    </location>
</feature>
<evidence type="ECO:0000256" key="2">
    <source>
        <dbReference type="ARBA" id="ARBA00022448"/>
    </source>
</evidence>
<evidence type="ECO:0000259" key="9">
    <source>
        <dbReference type="PROSITE" id="PS50893"/>
    </source>
</evidence>
<keyword evidence="7 8" id="KW-0472">Membrane</keyword>
<sequence>MSSFMGSWHQAASITTIAIIFVAFLFELMSPIKSQIDRVQIRRGDLSLVHQSFFSWLDPIVDVAKSRKVVESDLCDLEDKLLSSNLSEDYKRIAEKHTSIDSSLVKYLYASKPTETILTVLCQFGHILTKTSTPLLLQKFLEAPSIQHLLVLFCLRLMGSFLKNHSSFYATILATSFKATFTGEIYNVVFQLSKNTRRKEEAPISLVEADIQRVVDWIVDINDIWAAPLAASLSIGVLVTVIGPMNTAISLIALIVIYPFLQVLGTLMQRTIGNLMERKDIRTQTVTETISKAKTIKIYGWESAFEQRIHHARQDELNSMKVLALVQGLISGIMSLCPQLMASFALFSMWISRGCLTTSCVFPILGLFTILDNSLSTVSASLFGYLSAKTSFRRIQTFILSSENLNSHRSEPTSHGSPSILMRSVSLCSSDGGATKFFLKHIHVDLMGPQLVTLAGSVGSGKTAILDTVAGDLTPQEGIITVNGIMACQSQIPWVMSGSIRENIIFGKEYDPDWYQEVIFACALREDLGILPRGDATIVSPSATNLSGGQKSRITLARAIYSKANILLLDDPLTSIDVNLRQHIIEHVLGPQGIAKNALKIVSTSSSELNKIAHWNLLITDDKKLQMTKPLTYWESENQEASLQESFPLCEKGLSQNCLPRGTHPSSFQDIAVQTPQASPTHEEDGTVPFSVYRQWLSLCHPLGWAVVILCIVCGRLVQLYSTYSLTRLSEASHENQLAHLYTFLASNLLQAFCTMGFIAAAWFLCLLPTACRLHQQLVAGCLNSPIQFFADTTTGQILNRFTNDILKADGPIASYIIVVIITGSITCMITCLLLFTAPKSSPGILVIGYVFFRLQKRYRSTARDIRRIELETRDPLITSLQDAWVGASSIKLFRMDDILVRQFRHKINRNSQSFFIRTCLEQWVDLRLEILTQ</sequence>
<accession>A0AAD6HJD1</accession>
<evidence type="ECO:0000256" key="4">
    <source>
        <dbReference type="ARBA" id="ARBA00022741"/>
    </source>
</evidence>
<evidence type="ECO:0000256" key="3">
    <source>
        <dbReference type="ARBA" id="ARBA00022692"/>
    </source>
</evidence>
<dbReference type="PANTHER" id="PTHR24223">
    <property type="entry name" value="ATP-BINDING CASSETTE SUB-FAMILY C"/>
    <property type="match status" value="1"/>
</dbReference>
<dbReference type="SUPFAM" id="SSF90123">
    <property type="entry name" value="ABC transporter transmembrane region"/>
    <property type="match status" value="2"/>
</dbReference>
<feature type="transmembrane region" description="Helical" evidence="8">
    <location>
        <begin position="813"/>
        <end position="836"/>
    </location>
</feature>
<feature type="transmembrane region" description="Helical" evidence="8">
    <location>
        <begin position="741"/>
        <end position="768"/>
    </location>
</feature>
<dbReference type="Proteomes" id="UP001215712">
    <property type="component" value="Unassembled WGS sequence"/>
</dbReference>
<dbReference type="EMBL" id="JAQJAN010000009">
    <property type="protein sequence ID" value="KAJ5719879.1"/>
    <property type="molecule type" value="Genomic_DNA"/>
</dbReference>
<feature type="domain" description="ABC transmembrane type-1" evidence="10">
    <location>
        <begin position="117"/>
        <end position="347"/>
    </location>
</feature>
<evidence type="ECO:0000313" key="12">
    <source>
        <dbReference type="Proteomes" id="UP001215712"/>
    </source>
</evidence>
<dbReference type="InterPro" id="IPR011527">
    <property type="entry name" value="ABC1_TM_dom"/>
</dbReference>
<evidence type="ECO:0000256" key="5">
    <source>
        <dbReference type="ARBA" id="ARBA00022840"/>
    </source>
</evidence>
<dbReference type="InterPro" id="IPR036640">
    <property type="entry name" value="ABC1_TM_sf"/>
</dbReference>
<dbReference type="Gene3D" id="3.40.50.300">
    <property type="entry name" value="P-loop containing nucleotide triphosphate hydrolases"/>
    <property type="match status" value="1"/>
</dbReference>
<gene>
    <name evidence="11" type="ORF">N7493_006757</name>
</gene>
<evidence type="ECO:0000256" key="7">
    <source>
        <dbReference type="ARBA" id="ARBA00023136"/>
    </source>
</evidence>
<dbReference type="SMART" id="SM00382">
    <property type="entry name" value="AAA"/>
    <property type="match status" value="1"/>
</dbReference>
<evidence type="ECO:0000256" key="8">
    <source>
        <dbReference type="SAM" id="Phobius"/>
    </source>
</evidence>
<dbReference type="PROSITE" id="PS00211">
    <property type="entry name" value="ABC_TRANSPORTER_1"/>
    <property type="match status" value="1"/>
</dbReference>
<feature type="transmembrane region" description="Helical" evidence="8">
    <location>
        <begin position="12"/>
        <end position="32"/>
    </location>
</feature>
<dbReference type="Gene3D" id="1.20.1560.10">
    <property type="entry name" value="ABC transporter type 1, transmembrane domain"/>
    <property type="match status" value="2"/>
</dbReference>
<dbReference type="GO" id="GO:0016020">
    <property type="term" value="C:membrane"/>
    <property type="evidence" value="ECO:0007669"/>
    <property type="project" value="UniProtKB-SubCell"/>
</dbReference>
<reference evidence="11" key="1">
    <citation type="journal article" date="2023" name="IMA Fungus">
        <title>Comparative genomic study of the Penicillium genus elucidates a diverse pangenome and 15 lateral gene transfer events.</title>
        <authorList>
            <person name="Petersen C."/>
            <person name="Sorensen T."/>
            <person name="Nielsen M.R."/>
            <person name="Sondergaard T.E."/>
            <person name="Sorensen J.L."/>
            <person name="Fitzpatrick D.A."/>
            <person name="Frisvad J.C."/>
            <person name="Nielsen K.L."/>
        </authorList>
    </citation>
    <scope>NUCLEOTIDE SEQUENCE</scope>
    <source>
        <strain evidence="11">IBT 17514</strain>
    </source>
</reference>
<dbReference type="InterPro" id="IPR017871">
    <property type="entry name" value="ABC_transporter-like_CS"/>
</dbReference>
<evidence type="ECO:0000259" key="10">
    <source>
        <dbReference type="PROSITE" id="PS50929"/>
    </source>
</evidence>
<dbReference type="SUPFAM" id="SSF52540">
    <property type="entry name" value="P-loop containing nucleoside triphosphate hydrolases"/>
    <property type="match status" value="1"/>
</dbReference>
<dbReference type="InterPro" id="IPR003439">
    <property type="entry name" value="ABC_transporter-like_ATP-bd"/>
</dbReference>
<dbReference type="GO" id="GO:0140359">
    <property type="term" value="F:ABC-type transporter activity"/>
    <property type="evidence" value="ECO:0007669"/>
    <property type="project" value="InterPro"/>
</dbReference>
<keyword evidence="3 8" id="KW-0812">Transmembrane</keyword>
<comment type="caution">
    <text evidence="11">The sequence shown here is derived from an EMBL/GenBank/DDBJ whole genome shotgun (WGS) entry which is preliminary data.</text>
</comment>
<keyword evidence="6 8" id="KW-1133">Transmembrane helix</keyword>
<evidence type="ECO:0000313" key="11">
    <source>
        <dbReference type="EMBL" id="KAJ5719879.1"/>
    </source>
</evidence>
<dbReference type="Pfam" id="PF00664">
    <property type="entry name" value="ABC_membrane"/>
    <property type="match status" value="2"/>
</dbReference>
<feature type="domain" description="ABC transmembrane type-1" evidence="10">
    <location>
        <begin position="706"/>
        <end position="934"/>
    </location>
</feature>
<comment type="subcellular location">
    <subcellularLocation>
        <location evidence="1">Membrane</location>
        <topology evidence="1">Multi-pass membrane protein</topology>
    </subcellularLocation>
</comment>
<evidence type="ECO:0000256" key="1">
    <source>
        <dbReference type="ARBA" id="ARBA00004141"/>
    </source>
</evidence>
<feature type="transmembrane region" description="Helical" evidence="8">
    <location>
        <begin position="248"/>
        <end position="268"/>
    </location>
</feature>
<keyword evidence="5" id="KW-0067">ATP-binding</keyword>
<dbReference type="InterPro" id="IPR003593">
    <property type="entry name" value="AAA+_ATPase"/>
</dbReference>
<feature type="domain" description="ABC transporter" evidence="9">
    <location>
        <begin position="422"/>
        <end position="646"/>
    </location>
</feature>
<dbReference type="InterPro" id="IPR050173">
    <property type="entry name" value="ABC_transporter_C-like"/>
</dbReference>